<dbReference type="Proteomes" id="UP000002139">
    <property type="component" value="Chromosome"/>
</dbReference>
<dbReference type="Pfam" id="PF03168">
    <property type="entry name" value="LEA_2"/>
    <property type="match status" value="1"/>
</dbReference>
<sequence length="274" mass="29521">MRGRLLAALERRPSAGVVDVPVFGRLDVRDLGLPVFPIPLGLVDGFTASPARAERRGPPFARRRSRAAVRAPPFAAPAPPRREVTARPCAVKLALVPFPRKTTPLRRLPALALALAALTAIAGAACVSKPTMQLDHAEITGIRIGFPPSLGILMTIVVNVHNPNSYDVAVRAVRGQVVLAGRYPLAVDFRADGDGVWLASDRTTQVRVPVSVPVDLGFQLLRETLSSPVIPYRFSGRADVTATRTFRLEADDYSIDDHGVVARNQIETALGILR</sequence>
<dbReference type="EMBL" id="AM746676">
    <property type="protein sequence ID" value="CAN92867.1"/>
    <property type="molecule type" value="Genomic_DNA"/>
</dbReference>
<dbReference type="BioCyc" id="SCEL448385:SCE_RS13880-MONOMER"/>
<protein>
    <recommendedName>
        <fullName evidence="1">Late embryogenesis abundant protein LEA-2 subgroup domain-containing protein</fullName>
    </recommendedName>
</protein>
<accession>A9GAH8</accession>
<dbReference type="Gene3D" id="2.60.40.1820">
    <property type="match status" value="1"/>
</dbReference>
<name>A9GAH8_SORC5</name>
<evidence type="ECO:0000259" key="1">
    <source>
        <dbReference type="Pfam" id="PF03168"/>
    </source>
</evidence>
<dbReference type="InterPro" id="IPR004864">
    <property type="entry name" value="LEA_2"/>
</dbReference>
<dbReference type="SUPFAM" id="SSF117070">
    <property type="entry name" value="LEA14-like"/>
    <property type="match status" value="1"/>
</dbReference>
<dbReference type="AlphaFoldDB" id="A9GAH8"/>
<evidence type="ECO:0000313" key="3">
    <source>
        <dbReference type="Proteomes" id="UP000002139"/>
    </source>
</evidence>
<gene>
    <name evidence="2" type="ordered locus">sce2708</name>
</gene>
<reference evidence="2 3" key="1">
    <citation type="journal article" date="2007" name="Nat. Biotechnol.">
        <title>Complete genome sequence of the myxobacterium Sorangium cellulosum.</title>
        <authorList>
            <person name="Schneiker S."/>
            <person name="Perlova O."/>
            <person name="Kaiser O."/>
            <person name="Gerth K."/>
            <person name="Alici A."/>
            <person name="Altmeyer M.O."/>
            <person name="Bartels D."/>
            <person name="Bekel T."/>
            <person name="Beyer S."/>
            <person name="Bode E."/>
            <person name="Bode H.B."/>
            <person name="Bolten C.J."/>
            <person name="Choudhuri J.V."/>
            <person name="Doss S."/>
            <person name="Elnakady Y.A."/>
            <person name="Frank B."/>
            <person name="Gaigalat L."/>
            <person name="Goesmann A."/>
            <person name="Groeger C."/>
            <person name="Gross F."/>
            <person name="Jelsbak L."/>
            <person name="Jelsbak L."/>
            <person name="Kalinowski J."/>
            <person name="Kegler C."/>
            <person name="Knauber T."/>
            <person name="Konietzny S."/>
            <person name="Kopp M."/>
            <person name="Krause L."/>
            <person name="Krug D."/>
            <person name="Linke B."/>
            <person name="Mahmud T."/>
            <person name="Martinez-Arias R."/>
            <person name="McHardy A.C."/>
            <person name="Merai M."/>
            <person name="Meyer F."/>
            <person name="Mormann S."/>
            <person name="Munoz-Dorado J."/>
            <person name="Perez J."/>
            <person name="Pradella S."/>
            <person name="Rachid S."/>
            <person name="Raddatz G."/>
            <person name="Rosenau F."/>
            <person name="Rueckert C."/>
            <person name="Sasse F."/>
            <person name="Scharfe M."/>
            <person name="Schuster S.C."/>
            <person name="Suen G."/>
            <person name="Treuner-Lange A."/>
            <person name="Velicer G.J."/>
            <person name="Vorholter F.-J."/>
            <person name="Weissman K.J."/>
            <person name="Welch R.D."/>
            <person name="Wenzel S.C."/>
            <person name="Whitworth D.E."/>
            <person name="Wilhelm S."/>
            <person name="Wittmann C."/>
            <person name="Bloecker H."/>
            <person name="Puehler A."/>
            <person name="Mueller R."/>
        </authorList>
    </citation>
    <scope>NUCLEOTIDE SEQUENCE [LARGE SCALE GENOMIC DNA]</scope>
    <source>
        <strain evidence="3">So ce56</strain>
    </source>
</reference>
<proteinExistence type="predicted"/>
<dbReference type="OrthoDB" id="5507360at2"/>
<dbReference type="HOGENOM" id="CLU_1015271_0_0_7"/>
<dbReference type="RefSeq" id="WP_012235340.1">
    <property type="nucleotide sequence ID" value="NC_010162.1"/>
</dbReference>
<keyword evidence="3" id="KW-1185">Reference proteome</keyword>
<dbReference type="KEGG" id="scl:sce2708"/>
<evidence type="ECO:0000313" key="2">
    <source>
        <dbReference type="EMBL" id="CAN92867.1"/>
    </source>
</evidence>
<organism evidence="2 3">
    <name type="scientific">Sorangium cellulosum (strain So ce56)</name>
    <name type="common">Polyangium cellulosum (strain So ce56)</name>
    <dbReference type="NCBI Taxonomy" id="448385"/>
    <lineage>
        <taxon>Bacteria</taxon>
        <taxon>Pseudomonadati</taxon>
        <taxon>Myxococcota</taxon>
        <taxon>Polyangia</taxon>
        <taxon>Polyangiales</taxon>
        <taxon>Polyangiaceae</taxon>
        <taxon>Sorangium</taxon>
    </lineage>
</organism>
<feature type="domain" description="Late embryogenesis abundant protein LEA-2 subgroup" evidence="1">
    <location>
        <begin position="158"/>
        <end position="242"/>
    </location>
</feature>